<reference evidence="2" key="1">
    <citation type="submission" date="2016-10" db="EMBL/GenBank/DDBJ databases">
        <authorList>
            <person name="Varghese N."/>
            <person name="Submissions S."/>
        </authorList>
    </citation>
    <scope>NUCLEOTIDE SEQUENCE [LARGE SCALE GENOMIC DNA]</scope>
    <source>
        <strain evidence="2">GAS369</strain>
    </source>
</reference>
<dbReference type="AlphaFoldDB" id="A0A1H1UQW9"/>
<gene>
    <name evidence="1" type="ORF">SAMN05444158_3064</name>
</gene>
<keyword evidence="2" id="KW-1185">Reference proteome</keyword>
<proteinExistence type="predicted"/>
<dbReference type="Proteomes" id="UP000243904">
    <property type="component" value="Chromosome I"/>
</dbReference>
<evidence type="ECO:0000313" key="1">
    <source>
        <dbReference type="EMBL" id="SDS74873.1"/>
    </source>
</evidence>
<name>A0A1H1UQW9_9BRAD</name>
<dbReference type="EMBL" id="LT629750">
    <property type="protein sequence ID" value="SDS74873.1"/>
    <property type="molecule type" value="Genomic_DNA"/>
</dbReference>
<evidence type="ECO:0000313" key="2">
    <source>
        <dbReference type="Proteomes" id="UP000243904"/>
    </source>
</evidence>
<sequence>MLAFGGRNFGEIGAYERAIGKAHGENRSAVGFQFYDPGYRPRTEETPRGWLSGPN</sequence>
<protein>
    <submittedName>
        <fullName evidence="1">Uncharacterized protein</fullName>
    </submittedName>
</protein>
<accession>A0A1H1UQW9</accession>
<organism evidence="1 2">
    <name type="scientific">Bradyrhizobium canariense</name>
    <dbReference type="NCBI Taxonomy" id="255045"/>
    <lineage>
        <taxon>Bacteria</taxon>
        <taxon>Pseudomonadati</taxon>
        <taxon>Pseudomonadota</taxon>
        <taxon>Alphaproteobacteria</taxon>
        <taxon>Hyphomicrobiales</taxon>
        <taxon>Nitrobacteraceae</taxon>
        <taxon>Bradyrhizobium</taxon>
    </lineage>
</organism>